<dbReference type="OrthoDB" id="9778595at2"/>
<keyword evidence="7" id="KW-0274">FAD</keyword>
<evidence type="ECO:0000256" key="3">
    <source>
        <dbReference type="ARBA" id="ARBA00016337"/>
    </source>
</evidence>
<dbReference type="RefSeq" id="WP_121249928.1">
    <property type="nucleotide sequence ID" value="NZ_RBIL01000001.1"/>
</dbReference>
<dbReference type="AlphaFoldDB" id="A0A660LCB3"/>
<evidence type="ECO:0000256" key="9">
    <source>
        <dbReference type="ARBA" id="ARBA00031306"/>
    </source>
</evidence>
<comment type="caution">
    <text evidence="11">The sequence shown here is derived from an EMBL/GenBank/DDBJ whole genome shotgun (WGS) entry which is preliminary data.</text>
</comment>
<protein>
    <recommendedName>
        <fullName evidence="3">FAD:protein FMN transferase</fullName>
        <ecNumber evidence="2">2.7.1.180</ecNumber>
    </recommendedName>
    <alternativeName>
        <fullName evidence="9">Flavin transferase</fullName>
    </alternativeName>
</protein>
<evidence type="ECO:0000256" key="5">
    <source>
        <dbReference type="ARBA" id="ARBA00022679"/>
    </source>
</evidence>
<keyword evidence="11" id="KW-0449">Lipoprotein</keyword>
<dbReference type="SUPFAM" id="SSF143631">
    <property type="entry name" value="ApbE-like"/>
    <property type="match status" value="1"/>
</dbReference>
<evidence type="ECO:0000313" key="12">
    <source>
        <dbReference type="Proteomes" id="UP000278962"/>
    </source>
</evidence>
<keyword evidence="8" id="KW-0460">Magnesium</keyword>
<dbReference type="GO" id="GO:0046872">
    <property type="term" value="F:metal ion binding"/>
    <property type="evidence" value="ECO:0007669"/>
    <property type="project" value="UniProtKB-KW"/>
</dbReference>
<sequence length="285" mass="30437">MTDRSFDCMGTTVRLVVADEATALACQEFLHDFDRALSRFRPESELSRLNASPHAEVEASALLRAAVSAGLVAAELTSGLVDPTLTQALEANGYDRTRRDPELPLEDALDQAPPRAPATPGSAWTRVEVTDHSIRRPPGLQLDTGGIGKGLAVDMLALRLNGGRWAIDCGGDLRVSGAFAVNVRHPLTGETVETLQLQDQAVATSGVDRRLWRAPDGTPRHHILDPATREPAWTGVIGTTALAPTAAEADTLAKAALLSGPDHAHRWLRRHGGLFILDDGSVIHA</sequence>
<proteinExistence type="predicted"/>
<dbReference type="InterPro" id="IPR024932">
    <property type="entry name" value="ApbE"/>
</dbReference>
<keyword evidence="12" id="KW-1185">Reference proteome</keyword>
<dbReference type="PANTHER" id="PTHR30040">
    <property type="entry name" value="THIAMINE BIOSYNTHESIS LIPOPROTEIN APBE"/>
    <property type="match status" value="1"/>
</dbReference>
<dbReference type="Gene3D" id="3.10.520.10">
    <property type="entry name" value="ApbE-like domains"/>
    <property type="match status" value="1"/>
</dbReference>
<accession>A0A660LCB3</accession>
<evidence type="ECO:0000256" key="7">
    <source>
        <dbReference type="ARBA" id="ARBA00022827"/>
    </source>
</evidence>
<dbReference type="GO" id="GO:0016740">
    <property type="term" value="F:transferase activity"/>
    <property type="evidence" value="ECO:0007669"/>
    <property type="project" value="UniProtKB-KW"/>
</dbReference>
<evidence type="ECO:0000256" key="8">
    <source>
        <dbReference type="ARBA" id="ARBA00022842"/>
    </source>
</evidence>
<evidence type="ECO:0000256" key="6">
    <source>
        <dbReference type="ARBA" id="ARBA00022723"/>
    </source>
</evidence>
<reference evidence="11 12" key="1">
    <citation type="submission" date="2018-10" db="EMBL/GenBank/DDBJ databases">
        <title>Genomic Encyclopedia of Archaeal and Bacterial Type Strains, Phase II (KMG-II): from individual species to whole genera.</title>
        <authorList>
            <person name="Goeker M."/>
        </authorList>
    </citation>
    <scope>NUCLEOTIDE SEQUENCE [LARGE SCALE GENOMIC DNA]</scope>
    <source>
        <strain evidence="11 12">DSM 14954</strain>
    </source>
</reference>
<evidence type="ECO:0000256" key="10">
    <source>
        <dbReference type="ARBA" id="ARBA00048540"/>
    </source>
</evidence>
<dbReference type="InterPro" id="IPR003374">
    <property type="entry name" value="ApbE-like_sf"/>
</dbReference>
<evidence type="ECO:0000256" key="4">
    <source>
        <dbReference type="ARBA" id="ARBA00022630"/>
    </source>
</evidence>
<keyword evidence="4" id="KW-0285">Flavoprotein</keyword>
<organism evidence="11 12">
    <name type="scientific">Solirubrobacter pauli</name>
    <dbReference type="NCBI Taxonomy" id="166793"/>
    <lineage>
        <taxon>Bacteria</taxon>
        <taxon>Bacillati</taxon>
        <taxon>Actinomycetota</taxon>
        <taxon>Thermoleophilia</taxon>
        <taxon>Solirubrobacterales</taxon>
        <taxon>Solirubrobacteraceae</taxon>
        <taxon>Solirubrobacter</taxon>
    </lineage>
</organism>
<dbReference type="PANTHER" id="PTHR30040:SF2">
    <property type="entry name" value="FAD:PROTEIN FMN TRANSFERASE"/>
    <property type="match status" value="1"/>
</dbReference>
<dbReference type="EC" id="2.7.1.180" evidence="2"/>
<comment type="catalytic activity">
    <reaction evidence="10">
        <text>L-threonyl-[protein] + FAD = FMN-L-threonyl-[protein] + AMP + H(+)</text>
        <dbReference type="Rhea" id="RHEA:36847"/>
        <dbReference type="Rhea" id="RHEA-COMP:11060"/>
        <dbReference type="Rhea" id="RHEA-COMP:11061"/>
        <dbReference type="ChEBI" id="CHEBI:15378"/>
        <dbReference type="ChEBI" id="CHEBI:30013"/>
        <dbReference type="ChEBI" id="CHEBI:57692"/>
        <dbReference type="ChEBI" id="CHEBI:74257"/>
        <dbReference type="ChEBI" id="CHEBI:456215"/>
        <dbReference type="EC" id="2.7.1.180"/>
    </reaction>
</comment>
<dbReference type="EMBL" id="RBIL01000001">
    <property type="protein sequence ID" value="RKQ92219.1"/>
    <property type="molecule type" value="Genomic_DNA"/>
</dbReference>
<gene>
    <name evidence="11" type="ORF">C8N24_2062</name>
</gene>
<dbReference type="Pfam" id="PF02424">
    <property type="entry name" value="ApbE"/>
    <property type="match status" value="1"/>
</dbReference>
<dbReference type="Proteomes" id="UP000278962">
    <property type="component" value="Unassembled WGS sequence"/>
</dbReference>
<keyword evidence="6" id="KW-0479">Metal-binding</keyword>
<name>A0A660LCB3_9ACTN</name>
<evidence type="ECO:0000256" key="2">
    <source>
        <dbReference type="ARBA" id="ARBA00011955"/>
    </source>
</evidence>
<keyword evidence="5" id="KW-0808">Transferase</keyword>
<evidence type="ECO:0000256" key="1">
    <source>
        <dbReference type="ARBA" id="ARBA00001946"/>
    </source>
</evidence>
<comment type="cofactor">
    <cofactor evidence="1">
        <name>Mg(2+)</name>
        <dbReference type="ChEBI" id="CHEBI:18420"/>
    </cofactor>
</comment>
<evidence type="ECO:0000313" key="11">
    <source>
        <dbReference type="EMBL" id="RKQ92219.1"/>
    </source>
</evidence>